<reference evidence="2 3" key="1">
    <citation type="submission" date="2013-09" db="EMBL/GenBank/DDBJ databases">
        <title>Whole genome sequencing of Halarchaeum acidiphilum strain MH1-52-1.</title>
        <authorList>
            <person name="Shimane Y."/>
            <person name="Minegishi H."/>
            <person name="Nishi S."/>
            <person name="Echigo A."/>
            <person name="Shuto A."/>
            <person name="Konishi M."/>
            <person name="Ito T."/>
            <person name="Ohkuma M."/>
            <person name="Ohta Y."/>
            <person name="Nagano Y."/>
            <person name="Tsubouchi T."/>
            <person name="Mori K."/>
            <person name="Usui K."/>
            <person name="Kamekura M."/>
            <person name="Usami R."/>
            <person name="Takaki Y."/>
            <person name="Hatada Y."/>
        </authorList>
    </citation>
    <scope>NUCLEOTIDE SEQUENCE [LARGE SCALE GENOMIC DNA]</scope>
    <source>
        <strain evidence="2 3">JCM 16109</strain>
    </source>
</reference>
<keyword evidence="3" id="KW-1185">Reference proteome</keyword>
<dbReference type="Pfam" id="PF00117">
    <property type="entry name" value="GATase"/>
    <property type="match status" value="1"/>
</dbReference>
<gene>
    <name evidence="2" type="ORF">MBEHAL_0189</name>
</gene>
<dbReference type="InterPro" id="IPR017926">
    <property type="entry name" value="GATASE"/>
</dbReference>
<evidence type="ECO:0000313" key="2">
    <source>
        <dbReference type="EMBL" id="GAD51429.1"/>
    </source>
</evidence>
<dbReference type="Proteomes" id="UP000016986">
    <property type="component" value="Unassembled WGS sequence"/>
</dbReference>
<dbReference type="RefSeq" id="WP_020220564.1">
    <property type="nucleotide sequence ID" value="NZ_BANO01000003.1"/>
</dbReference>
<dbReference type="Gene3D" id="3.40.50.880">
    <property type="match status" value="1"/>
</dbReference>
<sequence>MRPRVALLVASENVDDARRNFRRELPAVVSAFDVVNGEFPASYGDYDAVVVSGSPYAVYDDRPWIPRLQSWVRGAVDRRLPTLGVCFGHQVLASALGGTVEPMDEFEVGFHEIHRVHDSMLLGGLDEWFTAFTAHRDEVTSLPDEAVRLAGNNFTDVHAFRAGHAFGVQFHPEFDLHTATRVLEERNVREERIETVMEHLNREHYGEATRVKHLFENFMGYVAASHPHGSRL</sequence>
<organism evidence="2 3">
    <name type="scientific">Halarchaeum acidiphilum MH1-52-1</name>
    <dbReference type="NCBI Taxonomy" id="1261545"/>
    <lineage>
        <taxon>Archaea</taxon>
        <taxon>Methanobacteriati</taxon>
        <taxon>Methanobacteriota</taxon>
        <taxon>Stenosarchaea group</taxon>
        <taxon>Halobacteria</taxon>
        <taxon>Halobacteriales</taxon>
        <taxon>Halobacteriaceae</taxon>
    </lineage>
</organism>
<dbReference type="GO" id="GO:0005829">
    <property type="term" value="C:cytosol"/>
    <property type="evidence" value="ECO:0007669"/>
    <property type="project" value="TreeGrafter"/>
</dbReference>
<evidence type="ECO:0000259" key="1">
    <source>
        <dbReference type="Pfam" id="PF00117"/>
    </source>
</evidence>
<dbReference type="eggNOG" id="arCOG00090">
    <property type="taxonomic scope" value="Archaea"/>
</dbReference>
<dbReference type="PANTHER" id="PTHR42695">
    <property type="entry name" value="GLUTAMINE AMIDOTRANSFERASE YLR126C-RELATED"/>
    <property type="match status" value="1"/>
</dbReference>
<proteinExistence type="predicted"/>
<name>U3A1B9_9EURY</name>
<dbReference type="InterPro" id="IPR044992">
    <property type="entry name" value="ChyE-like"/>
</dbReference>
<comment type="caution">
    <text evidence="2">The sequence shown here is derived from an EMBL/GenBank/DDBJ whole genome shotgun (WGS) entry which is preliminary data.</text>
</comment>
<keyword evidence="2" id="KW-0315">Glutamine amidotransferase</keyword>
<evidence type="ECO:0000313" key="3">
    <source>
        <dbReference type="Proteomes" id="UP000016986"/>
    </source>
</evidence>
<feature type="domain" description="Glutamine amidotransferase" evidence="1">
    <location>
        <begin position="25"/>
        <end position="182"/>
    </location>
</feature>
<keyword evidence="2" id="KW-0808">Transferase</keyword>
<dbReference type="PANTHER" id="PTHR42695:SF5">
    <property type="entry name" value="GLUTAMINE AMIDOTRANSFERASE YLR126C-RELATED"/>
    <property type="match status" value="1"/>
</dbReference>
<dbReference type="SUPFAM" id="SSF52317">
    <property type="entry name" value="Class I glutamine amidotransferase-like"/>
    <property type="match status" value="1"/>
</dbReference>
<dbReference type="CDD" id="cd01741">
    <property type="entry name" value="GATase1_1"/>
    <property type="match status" value="1"/>
</dbReference>
<dbReference type="GO" id="GO:0016740">
    <property type="term" value="F:transferase activity"/>
    <property type="evidence" value="ECO:0007669"/>
    <property type="project" value="UniProtKB-KW"/>
</dbReference>
<accession>U3A1B9</accession>
<dbReference type="OrthoDB" id="7388at2157"/>
<dbReference type="EMBL" id="BATA01000002">
    <property type="protein sequence ID" value="GAD51429.1"/>
    <property type="molecule type" value="Genomic_DNA"/>
</dbReference>
<dbReference type="InterPro" id="IPR029062">
    <property type="entry name" value="Class_I_gatase-like"/>
</dbReference>
<dbReference type="AlphaFoldDB" id="U3A1B9"/>
<protein>
    <submittedName>
        <fullName evidence="2">Glutamine amidotransferase class-I</fullName>
    </submittedName>
</protein>
<dbReference type="PROSITE" id="PS51273">
    <property type="entry name" value="GATASE_TYPE_1"/>
    <property type="match status" value="1"/>
</dbReference>